<feature type="region of interest" description="Disordered" evidence="1">
    <location>
        <begin position="1"/>
        <end position="24"/>
    </location>
</feature>
<dbReference type="Proteomes" id="UP001601444">
    <property type="component" value="Unassembled WGS sequence"/>
</dbReference>
<comment type="caution">
    <text evidence="2">The sequence shown here is derived from an EMBL/GenBank/DDBJ whole genome shotgun (WGS) entry which is preliminary data.</text>
</comment>
<reference evidence="2 3" key="1">
    <citation type="submission" date="2024-10" db="EMBL/GenBank/DDBJ databases">
        <title>The Natural Products Discovery Center: Release of the First 8490 Sequenced Strains for Exploring Actinobacteria Biosynthetic Diversity.</title>
        <authorList>
            <person name="Kalkreuter E."/>
            <person name="Kautsar S.A."/>
            <person name="Yang D."/>
            <person name="Bader C.D."/>
            <person name="Teijaro C.N."/>
            <person name="Fluegel L."/>
            <person name="Davis C.M."/>
            <person name="Simpson J.R."/>
            <person name="Lauterbach L."/>
            <person name="Steele A.D."/>
            <person name="Gui C."/>
            <person name="Meng S."/>
            <person name="Li G."/>
            <person name="Viehrig K."/>
            <person name="Ye F."/>
            <person name="Su P."/>
            <person name="Kiefer A.F."/>
            <person name="Nichols A."/>
            <person name="Cepeda A.J."/>
            <person name="Yan W."/>
            <person name="Fan B."/>
            <person name="Jiang Y."/>
            <person name="Adhikari A."/>
            <person name="Zheng C.-J."/>
            <person name="Schuster L."/>
            <person name="Cowan T.M."/>
            <person name="Smanski M.J."/>
            <person name="Chevrette M.G."/>
            <person name="De Carvalho L.P.S."/>
            <person name="Shen B."/>
        </authorList>
    </citation>
    <scope>NUCLEOTIDE SEQUENCE [LARGE SCALE GENOMIC DNA]</scope>
    <source>
        <strain evidence="2 3">NPDC004045</strain>
    </source>
</reference>
<organism evidence="2 3">
    <name type="scientific">Nocardia thailandica</name>
    <dbReference type="NCBI Taxonomy" id="257275"/>
    <lineage>
        <taxon>Bacteria</taxon>
        <taxon>Bacillati</taxon>
        <taxon>Actinomycetota</taxon>
        <taxon>Actinomycetes</taxon>
        <taxon>Mycobacteriales</taxon>
        <taxon>Nocardiaceae</taxon>
        <taxon>Nocardia</taxon>
    </lineage>
</organism>
<keyword evidence="3" id="KW-1185">Reference proteome</keyword>
<evidence type="ECO:0000313" key="3">
    <source>
        <dbReference type="Proteomes" id="UP001601444"/>
    </source>
</evidence>
<accession>A0ABW6PUA0</accession>
<gene>
    <name evidence="2" type="ORF">ACFYTF_24505</name>
</gene>
<evidence type="ECO:0000313" key="2">
    <source>
        <dbReference type="EMBL" id="MFF0546003.1"/>
    </source>
</evidence>
<dbReference type="EMBL" id="JBIAMX010000017">
    <property type="protein sequence ID" value="MFF0546003.1"/>
    <property type="molecule type" value="Genomic_DNA"/>
</dbReference>
<name>A0ABW6PUA0_9NOCA</name>
<proteinExistence type="predicted"/>
<dbReference type="RefSeq" id="WP_387702443.1">
    <property type="nucleotide sequence ID" value="NZ_JBIAMX010000017.1"/>
</dbReference>
<protein>
    <submittedName>
        <fullName evidence="2">Uncharacterized protein</fullName>
    </submittedName>
</protein>
<evidence type="ECO:0000256" key="1">
    <source>
        <dbReference type="SAM" id="MobiDB-lite"/>
    </source>
</evidence>
<sequence length="57" mass="6173">MLTDDRGPVTGRAPQPAEPVVRWPDPSPLDYWWTEIMDGVPPAVVEARSAPTRACGG</sequence>